<protein>
    <submittedName>
        <fullName evidence="1">TP53BP2 isoform 3</fullName>
    </submittedName>
</protein>
<dbReference type="AlphaFoldDB" id="A0A2J8K998"/>
<name>A0A2J8K998_PANTR</name>
<evidence type="ECO:0000313" key="1">
    <source>
        <dbReference type="EMBL" id="PNI31578.1"/>
    </source>
</evidence>
<gene>
    <name evidence="1" type="ORF">CK820_G0040448</name>
</gene>
<evidence type="ECO:0000313" key="2">
    <source>
        <dbReference type="Proteomes" id="UP000236370"/>
    </source>
</evidence>
<sequence length="63" mass="7017">STGNALDQVDDGEVPLREKEKKVRPFSMFDAVDQSTAPPSFGTLRKNQSSEDILRDAQYMVSL</sequence>
<feature type="non-terminal residue" evidence="1">
    <location>
        <position position="1"/>
    </location>
</feature>
<proteinExistence type="predicted"/>
<accession>A0A2J8K998</accession>
<organism evidence="1 2">
    <name type="scientific">Pan troglodytes</name>
    <name type="common">Chimpanzee</name>
    <dbReference type="NCBI Taxonomy" id="9598"/>
    <lineage>
        <taxon>Eukaryota</taxon>
        <taxon>Metazoa</taxon>
        <taxon>Chordata</taxon>
        <taxon>Craniata</taxon>
        <taxon>Vertebrata</taxon>
        <taxon>Euteleostomi</taxon>
        <taxon>Mammalia</taxon>
        <taxon>Eutheria</taxon>
        <taxon>Euarchontoglires</taxon>
        <taxon>Primates</taxon>
        <taxon>Haplorrhini</taxon>
        <taxon>Catarrhini</taxon>
        <taxon>Hominidae</taxon>
        <taxon>Pan</taxon>
    </lineage>
</organism>
<reference evidence="1 2" key="1">
    <citation type="submission" date="2017-12" db="EMBL/GenBank/DDBJ databases">
        <title>High-resolution comparative analysis of great ape genomes.</title>
        <authorList>
            <person name="Pollen A."/>
            <person name="Hastie A."/>
            <person name="Hormozdiari F."/>
            <person name="Dougherty M."/>
            <person name="Liu R."/>
            <person name="Chaisson M."/>
            <person name="Hoppe E."/>
            <person name="Hill C."/>
            <person name="Pang A."/>
            <person name="Hillier L."/>
            <person name="Baker C."/>
            <person name="Armstrong J."/>
            <person name="Shendure J."/>
            <person name="Paten B."/>
            <person name="Wilson R."/>
            <person name="Chao H."/>
            <person name="Schneider V."/>
            <person name="Ventura M."/>
            <person name="Kronenberg Z."/>
            <person name="Murali S."/>
            <person name="Gordon D."/>
            <person name="Cantsilieris S."/>
            <person name="Munson K."/>
            <person name="Nelson B."/>
            <person name="Raja A."/>
            <person name="Underwood J."/>
            <person name="Diekhans M."/>
            <person name="Fiddes I."/>
            <person name="Haussler D."/>
            <person name="Eichler E."/>
        </authorList>
    </citation>
    <scope>NUCLEOTIDE SEQUENCE [LARGE SCALE GENOMIC DNA]</scope>
    <source>
        <strain evidence="1">Yerkes chimp pedigree #C0471</strain>
    </source>
</reference>
<dbReference type="EMBL" id="NBAG03000383">
    <property type="protein sequence ID" value="PNI31578.1"/>
    <property type="molecule type" value="Genomic_DNA"/>
</dbReference>
<dbReference type="Proteomes" id="UP000236370">
    <property type="component" value="Unassembled WGS sequence"/>
</dbReference>
<comment type="caution">
    <text evidence="1">The sequence shown here is derived from an EMBL/GenBank/DDBJ whole genome shotgun (WGS) entry which is preliminary data.</text>
</comment>